<dbReference type="AlphaFoldDB" id="A0A3B0V146"/>
<evidence type="ECO:0000313" key="1">
    <source>
        <dbReference type="EMBL" id="VAW25746.1"/>
    </source>
</evidence>
<dbReference type="EMBL" id="UOES01000012">
    <property type="protein sequence ID" value="VAW25746.1"/>
    <property type="molecule type" value="Genomic_DNA"/>
</dbReference>
<protein>
    <submittedName>
        <fullName evidence="1">Uncharacterized protein</fullName>
    </submittedName>
</protein>
<accession>A0A3B0V146</accession>
<organism evidence="1">
    <name type="scientific">hydrothermal vent metagenome</name>
    <dbReference type="NCBI Taxonomy" id="652676"/>
    <lineage>
        <taxon>unclassified sequences</taxon>
        <taxon>metagenomes</taxon>
        <taxon>ecological metagenomes</taxon>
    </lineage>
</organism>
<reference evidence="1" key="1">
    <citation type="submission" date="2018-06" db="EMBL/GenBank/DDBJ databases">
        <authorList>
            <person name="Zhirakovskaya E."/>
        </authorList>
    </citation>
    <scope>NUCLEOTIDE SEQUENCE</scope>
</reference>
<proteinExistence type="predicted"/>
<gene>
    <name evidence="1" type="ORF">MNBD_BACTEROID06-620</name>
</gene>
<sequence>MKYLLIIILTYLFLPTVNGQVINSMASDKSGMYYYALDSLTKLVLETDKVEKYILLTDKVYLPNFAKSIRGVEIQIADKKFKSKKMKPNEVLVGMNKIEIIRNEVTISFFTFHNYEGHTQVFADGHYEFKFYYIPESRTYELKYLNRGLDL</sequence>
<name>A0A3B0V146_9ZZZZ</name>